<proteinExistence type="predicted"/>
<sequence>MAGARPDAGCAGAADEPVRLRLFPRQPVDRTQGGRGRGSQQARPVRPGRAGAGRGDAARLLRLPAPDARLDRRGHLPGLRPDRPGRVERPDPAARPSGAGKAGGDAGARPARRSVGPDRDGARRRLGQGAAVLGHDAAAGGFQHCLARSRIPFAGRAGARIGVVAALGDHAELQRGIHALPQPAAVAAGQAFGVFVADAVADQGGGVQRALAHARRFPGLAKGAALGAFARRHRAPGHGKSRRRHHAGDHGVAAHQGDVDGVAFASLDEAFGAVQRVDQPEPLADRGGQAVGGGGLFGDGLNLGPAGGQTLQDQRLGGAVGSGDGAVVGLDLGRRPGAPPGGRGDVGSGPSGRPQRPGHARRRPGAYPPERGQDGGAGPFRPRGLWGGDLQRAVFRRGAARPAHRPDRGRAGDAGLARRRGGLHQASGARPIELGLSDRRRPADGRSGHGRRASRRRTADPDRFGRRRAGAAQGRGPDRAEGRASDGGSRRAVDPALLAVADGLRRRGAAGDDGRGRPRRPDRPPAYGGLSQPSVNRRQTILA</sequence>
<feature type="compositionally biased region" description="Low complexity" evidence="1">
    <location>
        <begin position="58"/>
        <end position="67"/>
    </location>
</feature>
<feature type="region of interest" description="Disordered" evidence="1">
    <location>
        <begin position="1"/>
        <end position="123"/>
    </location>
</feature>
<feature type="compositionally biased region" description="Basic residues" evidence="1">
    <location>
        <begin position="394"/>
        <end position="403"/>
    </location>
</feature>
<feature type="compositionally biased region" description="Basic and acidic residues" evidence="1">
    <location>
        <begin position="476"/>
        <end position="493"/>
    </location>
</feature>
<feature type="compositionally biased region" description="Basic and acidic residues" evidence="1">
    <location>
        <begin position="436"/>
        <end position="447"/>
    </location>
</feature>
<keyword evidence="2" id="KW-1185">Reference proteome</keyword>
<protein>
    <submittedName>
        <fullName evidence="3">PE-PGRS family protein</fullName>
    </submittedName>
</protein>
<feature type="compositionally biased region" description="Gly residues" evidence="1">
    <location>
        <begin position="340"/>
        <end position="350"/>
    </location>
</feature>
<dbReference type="AlphaFoldDB" id="A0A0N5A4S0"/>
<dbReference type="WBParaSite" id="PTRK_0001669900.1">
    <property type="protein sequence ID" value="PTRK_0001669900.1"/>
    <property type="gene ID" value="PTRK_0001669900"/>
</dbReference>
<organism evidence="2 3">
    <name type="scientific">Parastrongyloides trichosuri</name>
    <name type="common">Possum-specific nematode worm</name>
    <dbReference type="NCBI Taxonomy" id="131310"/>
    <lineage>
        <taxon>Eukaryota</taxon>
        <taxon>Metazoa</taxon>
        <taxon>Ecdysozoa</taxon>
        <taxon>Nematoda</taxon>
        <taxon>Chromadorea</taxon>
        <taxon>Rhabditida</taxon>
        <taxon>Tylenchina</taxon>
        <taxon>Panagrolaimomorpha</taxon>
        <taxon>Strongyloidoidea</taxon>
        <taxon>Strongyloididae</taxon>
        <taxon>Parastrongyloides</taxon>
    </lineage>
</organism>
<feature type="region of interest" description="Disordered" evidence="1">
    <location>
        <begin position="327"/>
        <end position="543"/>
    </location>
</feature>
<evidence type="ECO:0000313" key="3">
    <source>
        <dbReference type="WBParaSite" id="PTRK_0001669900.1"/>
    </source>
</evidence>
<feature type="compositionally biased region" description="Basic and acidic residues" evidence="1">
    <location>
        <begin position="68"/>
        <end position="92"/>
    </location>
</feature>
<name>A0A0N5A4S0_PARTI</name>
<feature type="compositionally biased region" description="Low complexity" evidence="1">
    <location>
        <begin position="38"/>
        <end position="49"/>
    </location>
</feature>
<accession>A0A0N5A4S0</accession>
<evidence type="ECO:0000256" key="1">
    <source>
        <dbReference type="SAM" id="MobiDB-lite"/>
    </source>
</evidence>
<evidence type="ECO:0000313" key="2">
    <source>
        <dbReference type="Proteomes" id="UP000038045"/>
    </source>
</evidence>
<feature type="compositionally biased region" description="Basic and acidic residues" evidence="1">
    <location>
        <begin position="503"/>
        <end position="523"/>
    </location>
</feature>
<dbReference type="Proteomes" id="UP000038045">
    <property type="component" value="Unplaced"/>
</dbReference>
<reference evidence="3" key="1">
    <citation type="submission" date="2017-02" db="UniProtKB">
        <authorList>
            <consortium name="WormBaseParasite"/>
        </authorList>
    </citation>
    <scope>IDENTIFICATION</scope>
</reference>
<feature type="compositionally biased region" description="Polar residues" evidence="1">
    <location>
        <begin position="531"/>
        <end position="543"/>
    </location>
</feature>